<organism evidence="2 3">
    <name type="scientific">Corynebacterium ammoniagenes</name>
    <name type="common">Brevibacterium ammoniagenes</name>
    <dbReference type="NCBI Taxonomy" id="1697"/>
    <lineage>
        <taxon>Bacteria</taxon>
        <taxon>Bacillati</taxon>
        <taxon>Actinomycetota</taxon>
        <taxon>Actinomycetes</taxon>
        <taxon>Mycobacteriales</taxon>
        <taxon>Corynebacteriaceae</taxon>
        <taxon>Corynebacterium</taxon>
    </lineage>
</organism>
<dbReference type="Proteomes" id="UP001054925">
    <property type="component" value="Unassembled WGS sequence"/>
</dbReference>
<accession>A0AAV5G606</accession>
<evidence type="ECO:0000256" key="1">
    <source>
        <dbReference type="ARBA" id="ARBA00022679"/>
    </source>
</evidence>
<dbReference type="Gene3D" id="3.40.50.1370">
    <property type="entry name" value="Aspartate/ornithine carbamoyltransferase"/>
    <property type="match status" value="2"/>
</dbReference>
<sequence>MAGGLREAITTADVVITDGPGLHVEALASYRVTARLLDLAPPGVQFAPCPPFVRGREVSAGAIEHPGFVGYEFKRHLKSVQQAVMALGLQR</sequence>
<name>A0AAV5G606_CORAM</name>
<gene>
    <name evidence="2" type="ORF">CAT723_11860</name>
</gene>
<dbReference type="GO" id="GO:0006520">
    <property type="term" value="P:amino acid metabolic process"/>
    <property type="evidence" value="ECO:0007669"/>
    <property type="project" value="InterPro"/>
</dbReference>
<protein>
    <submittedName>
        <fullName evidence="2">Uncharacterized protein</fullName>
    </submittedName>
</protein>
<keyword evidence="1" id="KW-0808">Transferase</keyword>
<evidence type="ECO:0000313" key="3">
    <source>
        <dbReference type="Proteomes" id="UP001054925"/>
    </source>
</evidence>
<dbReference type="SUPFAM" id="SSF53671">
    <property type="entry name" value="Aspartate/ornithine carbamoyltransferase"/>
    <property type="match status" value="1"/>
</dbReference>
<dbReference type="GO" id="GO:0016597">
    <property type="term" value="F:amino acid binding"/>
    <property type="evidence" value="ECO:0007669"/>
    <property type="project" value="InterPro"/>
</dbReference>
<evidence type="ECO:0000313" key="2">
    <source>
        <dbReference type="EMBL" id="GJN42707.1"/>
    </source>
</evidence>
<dbReference type="EMBL" id="BQKK01000002">
    <property type="protein sequence ID" value="GJN42707.1"/>
    <property type="molecule type" value="Genomic_DNA"/>
</dbReference>
<dbReference type="GO" id="GO:0016743">
    <property type="term" value="F:carboxyl- or carbamoyltransferase activity"/>
    <property type="evidence" value="ECO:0007669"/>
    <property type="project" value="InterPro"/>
</dbReference>
<proteinExistence type="predicted"/>
<dbReference type="InterPro" id="IPR036901">
    <property type="entry name" value="Asp/Orn_carbamoylTrfase_sf"/>
</dbReference>
<reference evidence="2" key="1">
    <citation type="submission" date="2021-12" db="EMBL/GenBank/DDBJ databases">
        <title>Draft genome sequence of Corynebacterium ammoniagenes strain T-723.</title>
        <authorList>
            <person name="Matsuzawa M."/>
            <person name="Hiratani M."/>
            <person name="Abe I."/>
            <person name="Tsuji Y."/>
            <person name="Nakamura J."/>
        </authorList>
    </citation>
    <scope>NUCLEOTIDE SEQUENCE</scope>
    <source>
        <strain evidence="2">T-723</strain>
    </source>
</reference>
<dbReference type="AlphaFoldDB" id="A0AAV5G606"/>
<comment type="caution">
    <text evidence="2">The sequence shown here is derived from an EMBL/GenBank/DDBJ whole genome shotgun (WGS) entry which is preliminary data.</text>
</comment>